<keyword evidence="4" id="KW-1017">Isopeptide bond</keyword>
<dbReference type="Gene3D" id="1.10.418.20">
    <property type="match status" value="1"/>
</dbReference>
<dbReference type="FunFam" id="3.40.395.10:FF:000027">
    <property type="entry name" value="SUMO-specific peptidase 6"/>
    <property type="match status" value="1"/>
</dbReference>
<evidence type="ECO:0000256" key="1">
    <source>
        <dbReference type="ARBA" id="ARBA00004123"/>
    </source>
</evidence>
<dbReference type="FunFam" id="1.10.418.20:FF:000010">
    <property type="entry name" value="sentrin-specific protease 6 isoform X2"/>
    <property type="match status" value="1"/>
</dbReference>
<accession>A0A7L2MMY9</accession>
<feature type="region of interest" description="Disordered" evidence="17">
    <location>
        <begin position="77"/>
        <end position="109"/>
    </location>
</feature>
<dbReference type="GO" id="GO:0006508">
    <property type="term" value="P:proteolysis"/>
    <property type="evidence" value="ECO:0007669"/>
    <property type="project" value="UniProtKB-KW"/>
</dbReference>
<dbReference type="GO" id="GO:0090169">
    <property type="term" value="P:regulation of spindle assembly"/>
    <property type="evidence" value="ECO:0007669"/>
    <property type="project" value="TreeGrafter"/>
</dbReference>
<reference evidence="19 20" key="1">
    <citation type="submission" date="2019-09" db="EMBL/GenBank/DDBJ databases">
        <title>Bird 10,000 Genomes (B10K) Project - Family phase.</title>
        <authorList>
            <person name="Zhang G."/>
        </authorList>
    </citation>
    <scope>NUCLEOTIDE SEQUENCE [LARGE SCALE GENOMIC DNA]</scope>
    <source>
        <strain evidence="19">B10K-DU-002-26</strain>
        <tissue evidence="19">Muscle</tissue>
    </source>
</reference>
<feature type="region of interest" description="Disordered" evidence="17">
    <location>
        <begin position="623"/>
        <end position="666"/>
    </location>
</feature>
<dbReference type="FunFam" id="1.10.418.20:FF:000005">
    <property type="entry name" value="sentrin-specific protease 6 isoform X2"/>
    <property type="match status" value="1"/>
</dbReference>
<dbReference type="Proteomes" id="UP000587697">
    <property type="component" value="Unassembled WGS sequence"/>
</dbReference>
<proteinExistence type="inferred from homology"/>
<keyword evidence="8" id="KW-0378">Hydrolase</keyword>
<keyword evidence="5" id="KW-0597">Phosphoprotein</keyword>
<dbReference type="GO" id="GO:0005829">
    <property type="term" value="C:cytosol"/>
    <property type="evidence" value="ECO:0007669"/>
    <property type="project" value="UniProtKB-ARBA"/>
</dbReference>
<evidence type="ECO:0000256" key="4">
    <source>
        <dbReference type="ARBA" id="ARBA00022499"/>
    </source>
</evidence>
<dbReference type="GO" id="GO:0090234">
    <property type="term" value="P:regulation of kinetochore assembly"/>
    <property type="evidence" value="ECO:0007669"/>
    <property type="project" value="TreeGrafter"/>
</dbReference>
<evidence type="ECO:0000256" key="3">
    <source>
        <dbReference type="ARBA" id="ARBA00005234"/>
    </source>
</evidence>
<dbReference type="PANTHER" id="PTHR46896:SF1">
    <property type="entry name" value="SENTRIN-SPECIFIC PROTEASE 6"/>
    <property type="match status" value="1"/>
</dbReference>
<evidence type="ECO:0000256" key="14">
    <source>
        <dbReference type="ARBA" id="ARBA00073899"/>
    </source>
</evidence>
<dbReference type="SUPFAM" id="SSF54001">
    <property type="entry name" value="Cysteine proteinases"/>
    <property type="match status" value="1"/>
</dbReference>
<evidence type="ECO:0000256" key="12">
    <source>
        <dbReference type="ARBA" id="ARBA00058874"/>
    </source>
</evidence>
<dbReference type="PROSITE" id="PS50600">
    <property type="entry name" value="ULP_PROTEASE"/>
    <property type="match status" value="1"/>
</dbReference>
<feature type="region of interest" description="Disordered" evidence="17">
    <location>
        <begin position="155"/>
        <end position="215"/>
    </location>
</feature>
<keyword evidence="7" id="KW-0833">Ubl conjugation pathway</keyword>
<protein>
    <recommendedName>
        <fullName evidence="14">Sentrin-specific protease 6</fullName>
    </recommendedName>
    <alternativeName>
        <fullName evidence="16">SUMO-1-specific protease 1</fullName>
    </alternativeName>
    <alternativeName>
        <fullName evidence="15">Sentrin/SUMO-specific protease SENP6</fullName>
    </alternativeName>
</protein>
<keyword evidence="10" id="KW-0832">Ubl conjugation</keyword>
<keyword evidence="9" id="KW-0788">Thiol protease</keyword>
<feature type="non-terminal residue" evidence="19">
    <location>
        <position position="931"/>
    </location>
</feature>
<evidence type="ECO:0000256" key="9">
    <source>
        <dbReference type="ARBA" id="ARBA00022807"/>
    </source>
</evidence>
<gene>
    <name evidence="19" type="primary">Senp6_1</name>
    <name evidence="19" type="ORF">RHASIB_R13427</name>
</gene>
<dbReference type="InterPro" id="IPR003653">
    <property type="entry name" value="Peptidase_C48_C"/>
</dbReference>
<feature type="domain" description="Ubiquitin-like protease family profile" evidence="18">
    <location>
        <begin position="504"/>
        <end position="881"/>
    </location>
</feature>
<dbReference type="GO" id="GO:0005634">
    <property type="term" value="C:nucleus"/>
    <property type="evidence" value="ECO:0007669"/>
    <property type="project" value="UniProtKB-SubCell"/>
</dbReference>
<evidence type="ECO:0000256" key="5">
    <source>
        <dbReference type="ARBA" id="ARBA00022553"/>
    </source>
</evidence>
<dbReference type="InterPro" id="IPR051947">
    <property type="entry name" value="Sentrin-specific_protease"/>
</dbReference>
<evidence type="ECO:0000256" key="11">
    <source>
        <dbReference type="ARBA" id="ARBA00023242"/>
    </source>
</evidence>
<keyword evidence="11" id="KW-0539">Nucleus</keyword>
<feature type="region of interest" description="Disordered" evidence="17">
    <location>
        <begin position="1"/>
        <end position="46"/>
    </location>
</feature>
<evidence type="ECO:0000256" key="13">
    <source>
        <dbReference type="ARBA" id="ARBA00062458"/>
    </source>
</evidence>
<dbReference type="InterPro" id="IPR038765">
    <property type="entry name" value="Papain-like_cys_pep_sf"/>
</dbReference>
<comment type="subcellular location">
    <subcellularLocation>
        <location evidence="1">Nucleus</location>
    </subcellularLocation>
</comment>
<feature type="compositionally biased region" description="Low complexity" evidence="17">
    <location>
        <begin position="636"/>
        <end position="646"/>
    </location>
</feature>
<dbReference type="GO" id="GO:0070139">
    <property type="term" value="F:SUMO-specific endopeptidase activity"/>
    <property type="evidence" value="ECO:0007669"/>
    <property type="project" value="TreeGrafter"/>
</dbReference>
<feature type="compositionally biased region" description="Low complexity" evidence="17">
    <location>
        <begin position="193"/>
        <end position="209"/>
    </location>
</feature>
<evidence type="ECO:0000313" key="20">
    <source>
        <dbReference type="Proteomes" id="UP000587697"/>
    </source>
</evidence>
<evidence type="ECO:0000256" key="15">
    <source>
        <dbReference type="ARBA" id="ARBA00077364"/>
    </source>
</evidence>
<dbReference type="EMBL" id="VWYO01008458">
    <property type="protein sequence ID" value="NXR61340.1"/>
    <property type="molecule type" value="Genomic_DNA"/>
</dbReference>
<evidence type="ECO:0000313" key="19">
    <source>
        <dbReference type="EMBL" id="NXR61340.1"/>
    </source>
</evidence>
<comment type="function">
    <text evidence="12">Protease that deconjugates SUMO1, SUMO2 and SUMO3 from targeted proteins. Processes preferentially poly-SUMO2 and poly-SUMO3 chains, but does not efficiently process SUMO1, SUMO2 and SUMO3 precursors. Deconjugates SUMO1 from RXRA, leading to transcriptional activation. Involved in chromosome alignment and spindle assembly, by regulating the kinetochore CENPH-CENPI-CENPK complex. Desumoylates PML and CENPI, protecting them from degradation by the ubiquitin ligase RNF4, which targets polysumoylated proteins for proteasomal degradation. Also desumoylates RPA1, thus preventing recruitment of RAD51 to the DNA damage foci to initiate DNA repair through homologous recombination.</text>
</comment>
<name>A0A7L2MMY9_9PASS</name>
<sequence length="931" mass="105341">RKEYPPQLQKVEADHIRLPRPQGVDSVMENTDESESESDIKRKVRQKGHCNSYQSDLSLSSATKKCLTQSKDLQRVSRQTMTLSESVGPLSRSSIHQNSAGQKSSGTGFSTKKFYSSAVGKGPADILLSNEVVGHSMLRQNGKVGLITGTKSPKITASLRQRSTRPSELNDPIVLSSDDDEDENSGSTRSMESISPRPADSARSSPAPSTGKVEAALKENSCGIEQRIGSITTDTEIAVTLPRKARMKDQFGNIVSNTPIKRRKVISQEMVTEAVPLNYQTSCESVILNCRSIRIGMLRRMVVEPVIFCLDYIKIRLESQEESDIREINLKTSELTKCEWCSVRKLPVVFLQTVPSTCSSLRDQLKMSKDPVWYECKGDSQEEQYIILIFETGLDPHANSIFEKLIMDIGIRNNISDFFVKISFEEANARLVAFTKCLEENSKGSPSHRETKIKNVASESKMQQRNKQLPFFDDDEEIGEPHTVFIGPIEKLIVYPPSPAKGGISVTNEDLHCLNEGEFLNDVIIDFYLKYLVLEKLKKEDADRIHVFSSFFYKRLNQRERRNIHETSNLSIQQKRHGRVKTWTRHVDIFEKDFIFVPLNEAAHWFLAVICFPGLEKPKYEPNPHYHENAAMPMKSSSSDGESSTPSPLPNELDAQNSPSKSTARKTFTKKYSTALIDPNTETEDSESSCCGRSPCRGKSAFKKLNQIDSDVEESNTVESACHKLDHRTLDENGIQGEFTAASQSVDGLHKIRLNYSEDSADGNKLNEDELIDFSEDQDNQEDSSDDGLVDDNCNSEMGQWYLKPTICKQPCILLMDSLRGPSRSNVVKTLREYLEVEWEVRKGSKRSFSKDVMKGSNPKVPQQNNFSDCGVYILQYVESFFENPILSFELPMNLTDWFPRPRMKTKREEIRKIILTLQEQQNKDKKGQKD</sequence>
<comment type="similarity">
    <text evidence="3">Belongs to the peptidase C48 family.</text>
</comment>
<evidence type="ECO:0000256" key="10">
    <source>
        <dbReference type="ARBA" id="ARBA00022843"/>
    </source>
</evidence>
<evidence type="ECO:0000256" key="7">
    <source>
        <dbReference type="ARBA" id="ARBA00022786"/>
    </source>
</evidence>
<evidence type="ECO:0000256" key="6">
    <source>
        <dbReference type="ARBA" id="ARBA00022670"/>
    </source>
</evidence>
<organism evidence="19 20">
    <name type="scientific">Rhadina sibilatrix</name>
    <dbReference type="NCBI Taxonomy" id="2585818"/>
    <lineage>
        <taxon>Eukaryota</taxon>
        <taxon>Metazoa</taxon>
        <taxon>Chordata</taxon>
        <taxon>Craniata</taxon>
        <taxon>Vertebrata</taxon>
        <taxon>Euteleostomi</taxon>
        <taxon>Archelosauria</taxon>
        <taxon>Archosauria</taxon>
        <taxon>Dinosauria</taxon>
        <taxon>Saurischia</taxon>
        <taxon>Theropoda</taxon>
        <taxon>Coelurosauria</taxon>
        <taxon>Aves</taxon>
        <taxon>Neognathae</taxon>
        <taxon>Neoaves</taxon>
        <taxon>Telluraves</taxon>
        <taxon>Australaves</taxon>
        <taxon>Passeriformes</taxon>
        <taxon>Sylvioidea</taxon>
        <taxon>Phylloscopidae</taxon>
        <taxon>Rhadina</taxon>
    </lineage>
</organism>
<evidence type="ECO:0000256" key="8">
    <source>
        <dbReference type="ARBA" id="ARBA00022801"/>
    </source>
</evidence>
<keyword evidence="6 19" id="KW-0645">Protease</keyword>
<dbReference type="AlphaFoldDB" id="A0A7L2MMY9"/>
<evidence type="ECO:0000256" key="17">
    <source>
        <dbReference type="SAM" id="MobiDB-lite"/>
    </source>
</evidence>
<dbReference type="Pfam" id="PF02902">
    <property type="entry name" value="Peptidase_C48"/>
    <property type="match status" value="2"/>
</dbReference>
<comment type="subunit">
    <text evidence="13">Interacts with RXRA. Forms a complex with KAT5-TIP60 and UBE2I in response to UV irradiation. Interacts with RPA1 to maintain it in hyposumoylated state during S phase preventing DNA repair initiation.</text>
</comment>
<dbReference type="GO" id="GO:0016926">
    <property type="term" value="P:protein desumoylation"/>
    <property type="evidence" value="ECO:0007669"/>
    <property type="project" value="TreeGrafter"/>
</dbReference>
<evidence type="ECO:0000259" key="18">
    <source>
        <dbReference type="PROSITE" id="PS50600"/>
    </source>
</evidence>
<feature type="non-terminal residue" evidence="19">
    <location>
        <position position="1"/>
    </location>
</feature>
<comment type="pathway">
    <text evidence="2">Protein modification; protein sumoylation.</text>
</comment>
<keyword evidence="20" id="KW-1185">Reference proteome</keyword>
<feature type="compositionally biased region" description="Polar residues" evidence="17">
    <location>
        <begin position="155"/>
        <end position="167"/>
    </location>
</feature>
<comment type="caution">
    <text evidence="19">The sequence shown here is derived from an EMBL/GenBank/DDBJ whole genome shotgun (WGS) entry which is preliminary data.</text>
</comment>
<dbReference type="Gene3D" id="3.40.395.10">
    <property type="entry name" value="Adenoviral Proteinase, Chain A"/>
    <property type="match status" value="1"/>
</dbReference>
<evidence type="ECO:0000256" key="2">
    <source>
        <dbReference type="ARBA" id="ARBA00004718"/>
    </source>
</evidence>
<evidence type="ECO:0000256" key="16">
    <source>
        <dbReference type="ARBA" id="ARBA00079020"/>
    </source>
</evidence>
<dbReference type="PANTHER" id="PTHR46896">
    <property type="entry name" value="SENTRIN-SPECIFIC PROTEASE"/>
    <property type="match status" value="1"/>
</dbReference>